<protein>
    <recommendedName>
        <fullName evidence="2">Winged helix DNA-binding domain-containing protein</fullName>
    </recommendedName>
</protein>
<evidence type="ECO:0000313" key="4">
    <source>
        <dbReference type="Proteomes" id="UP000470404"/>
    </source>
</evidence>
<dbReference type="RefSeq" id="WP_067593841.1">
    <property type="nucleotide sequence ID" value="NZ_JAAGNC010000089.1"/>
</dbReference>
<dbReference type="Pfam" id="PF13601">
    <property type="entry name" value="HTH_34"/>
    <property type="match status" value="1"/>
</dbReference>
<gene>
    <name evidence="3" type="ORF">G3I59_17825</name>
</gene>
<sequence length="132" mass="14497">MTRFVFVKGFTEGIDPILVPPVRLLIAVILADQRWHEYAALRLRLTLEPAVLSKQLANLRTAGYVDTRSATDGRRSEWRISDRGIDQLSTHLSGLHRLTVTASKALADARASAGESHGVRGAPRQDQAAETP</sequence>
<dbReference type="Gene3D" id="1.10.10.10">
    <property type="entry name" value="Winged helix-like DNA-binding domain superfamily/Winged helix DNA-binding domain"/>
    <property type="match status" value="1"/>
</dbReference>
<dbReference type="InterPro" id="IPR036390">
    <property type="entry name" value="WH_DNA-bd_sf"/>
</dbReference>
<accession>A0ABX0BXA5</accession>
<name>A0ABX0BXA5_9PSEU</name>
<comment type="caution">
    <text evidence="3">The sequence shown here is derived from an EMBL/GenBank/DDBJ whole genome shotgun (WGS) entry which is preliminary data.</text>
</comment>
<evidence type="ECO:0000313" key="3">
    <source>
        <dbReference type="EMBL" id="NEC57403.1"/>
    </source>
</evidence>
<feature type="domain" description="Winged helix DNA-binding" evidence="2">
    <location>
        <begin position="22"/>
        <end position="98"/>
    </location>
</feature>
<feature type="region of interest" description="Disordered" evidence="1">
    <location>
        <begin position="109"/>
        <end position="132"/>
    </location>
</feature>
<evidence type="ECO:0000259" key="2">
    <source>
        <dbReference type="Pfam" id="PF13601"/>
    </source>
</evidence>
<organism evidence="3 4">
    <name type="scientific">Amycolatopsis rubida</name>
    <dbReference type="NCBI Taxonomy" id="112413"/>
    <lineage>
        <taxon>Bacteria</taxon>
        <taxon>Bacillati</taxon>
        <taxon>Actinomycetota</taxon>
        <taxon>Actinomycetes</taxon>
        <taxon>Pseudonocardiales</taxon>
        <taxon>Pseudonocardiaceae</taxon>
        <taxon>Amycolatopsis</taxon>
    </lineage>
</organism>
<dbReference type="InterPro" id="IPR027395">
    <property type="entry name" value="WH_DNA-bd_dom"/>
</dbReference>
<dbReference type="Proteomes" id="UP000470404">
    <property type="component" value="Unassembled WGS sequence"/>
</dbReference>
<keyword evidence="4" id="KW-1185">Reference proteome</keyword>
<evidence type="ECO:0000256" key="1">
    <source>
        <dbReference type="SAM" id="MobiDB-lite"/>
    </source>
</evidence>
<proteinExistence type="predicted"/>
<reference evidence="3 4" key="1">
    <citation type="submission" date="2020-01" db="EMBL/GenBank/DDBJ databases">
        <title>Insect and environment-associated Actinomycetes.</title>
        <authorList>
            <person name="Currrie C."/>
            <person name="Chevrette M."/>
            <person name="Carlson C."/>
            <person name="Stubbendieck R."/>
            <person name="Wendt-Pienkowski E."/>
        </authorList>
    </citation>
    <scope>NUCLEOTIDE SEQUENCE [LARGE SCALE GENOMIC DNA]</scope>
    <source>
        <strain evidence="3 4">SID8386</strain>
    </source>
</reference>
<dbReference type="EMBL" id="JAAGNC010000089">
    <property type="protein sequence ID" value="NEC57403.1"/>
    <property type="molecule type" value="Genomic_DNA"/>
</dbReference>
<dbReference type="SUPFAM" id="SSF46785">
    <property type="entry name" value="Winged helix' DNA-binding domain"/>
    <property type="match status" value="1"/>
</dbReference>
<dbReference type="InterPro" id="IPR036388">
    <property type="entry name" value="WH-like_DNA-bd_sf"/>
</dbReference>